<protein>
    <submittedName>
        <fullName evidence="1">Uncharacterized protein</fullName>
    </submittedName>
</protein>
<proteinExistence type="predicted"/>
<reference evidence="1 2" key="1">
    <citation type="submission" date="2015-09" db="EMBL/GenBank/DDBJ databases">
        <authorList>
            <consortium name="Pathogen Informatics"/>
        </authorList>
    </citation>
    <scope>NUCLEOTIDE SEQUENCE [LARGE SCALE GENOMIC DNA]</scope>
    <source>
        <strain evidence="1 2">2789STDY5608860</strain>
    </source>
</reference>
<organism evidence="1 2">
    <name type="scientific">Agathobacter rectalis</name>
    <dbReference type="NCBI Taxonomy" id="39491"/>
    <lineage>
        <taxon>Bacteria</taxon>
        <taxon>Bacillati</taxon>
        <taxon>Bacillota</taxon>
        <taxon>Clostridia</taxon>
        <taxon>Lachnospirales</taxon>
        <taxon>Lachnospiraceae</taxon>
        <taxon>Agathobacter</taxon>
    </lineage>
</organism>
<name>A0A173Z9J1_9FIRM</name>
<dbReference type="AlphaFoldDB" id="A0A173Z9J1"/>
<evidence type="ECO:0000313" key="1">
    <source>
        <dbReference type="EMBL" id="CUN71855.1"/>
    </source>
</evidence>
<sequence length="65" mass="7579">MNRTTKINVLAYASRPEMDINYFGDIVEYQGKRYFVSLSEEVVEFRGIVKESGKVSDMKNLKARR</sequence>
<dbReference type="EMBL" id="CYYW01000004">
    <property type="protein sequence ID" value="CUN71855.1"/>
    <property type="molecule type" value="Genomic_DNA"/>
</dbReference>
<accession>A0A173Z9J1</accession>
<dbReference type="RefSeq" id="WP_055223436.1">
    <property type="nucleotide sequence ID" value="NZ_CYYW01000004.1"/>
</dbReference>
<evidence type="ECO:0000313" key="2">
    <source>
        <dbReference type="Proteomes" id="UP000095384"/>
    </source>
</evidence>
<dbReference type="Proteomes" id="UP000095384">
    <property type="component" value="Unassembled WGS sequence"/>
</dbReference>
<gene>
    <name evidence="1" type="ORF">ERS852417_00861</name>
</gene>